<proteinExistence type="predicted"/>
<gene>
    <name evidence="1" type="ORF">LTR78_010678</name>
</gene>
<evidence type="ECO:0000313" key="1">
    <source>
        <dbReference type="EMBL" id="KAK3669458.1"/>
    </source>
</evidence>
<reference evidence="1" key="1">
    <citation type="submission" date="2023-07" db="EMBL/GenBank/DDBJ databases">
        <title>Black Yeasts Isolated from many extreme environments.</title>
        <authorList>
            <person name="Coleine C."/>
            <person name="Stajich J.E."/>
            <person name="Selbmann L."/>
        </authorList>
    </citation>
    <scope>NUCLEOTIDE SEQUENCE</scope>
    <source>
        <strain evidence="1">CCFEE 5485</strain>
    </source>
</reference>
<dbReference type="EMBL" id="JAUTXT010000084">
    <property type="protein sequence ID" value="KAK3669458.1"/>
    <property type="molecule type" value="Genomic_DNA"/>
</dbReference>
<comment type="caution">
    <text evidence="1">The sequence shown here is derived from an EMBL/GenBank/DDBJ whole genome shotgun (WGS) entry which is preliminary data.</text>
</comment>
<evidence type="ECO:0000313" key="2">
    <source>
        <dbReference type="Proteomes" id="UP001274830"/>
    </source>
</evidence>
<dbReference type="AlphaFoldDB" id="A0AAE0WI55"/>
<protein>
    <submittedName>
        <fullName evidence="1">Uncharacterized protein</fullName>
    </submittedName>
</protein>
<organism evidence="1 2">
    <name type="scientific">Recurvomyces mirabilis</name>
    <dbReference type="NCBI Taxonomy" id="574656"/>
    <lineage>
        <taxon>Eukaryota</taxon>
        <taxon>Fungi</taxon>
        <taxon>Dikarya</taxon>
        <taxon>Ascomycota</taxon>
        <taxon>Pezizomycotina</taxon>
        <taxon>Dothideomycetes</taxon>
        <taxon>Dothideomycetidae</taxon>
        <taxon>Mycosphaerellales</taxon>
        <taxon>Teratosphaeriaceae</taxon>
        <taxon>Recurvomyces</taxon>
    </lineage>
</organism>
<keyword evidence="2" id="KW-1185">Reference proteome</keyword>
<dbReference type="Proteomes" id="UP001274830">
    <property type="component" value="Unassembled WGS sequence"/>
</dbReference>
<name>A0AAE0WI55_9PEZI</name>
<sequence>MVGYYWACPAVVGEDLGWPMGYLEVVVGLLDVCSVDKVDIEADELDELWLEVVADWVTGDAGLELDRLALIVDVEAGGLDELWFEVVVDWVTGDAGLEVDRLALTVDVVETGSVLERLAVAVDVCVTGEDLELDWLLELLREIELDWLADELLEWLVDELLERLVDELLEWLVEEDEEPELVRVVGTVAVDVVALLFETVVETPVVLLTEELRVELELDDWLLLRDKELALLVEVDNGVVAETGAVLVILEELENTLVETFELEELDETTGVLTVIDDFELETLGMLYVGGPGRVDELADTIELDRLEVVADAVELDDEREVVTGSRGVDALAIVDEVTVNELDKDVEDDVTEDRLGLLDAAEL</sequence>
<accession>A0AAE0WI55</accession>